<dbReference type="EMBL" id="SACR01000001">
    <property type="protein sequence ID" value="RVU49724.1"/>
    <property type="molecule type" value="Genomic_DNA"/>
</dbReference>
<comment type="caution">
    <text evidence="2">The sequence shown here is derived from an EMBL/GenBank/DDBJ whole genome shotgun (WGS) entry which is preliminary data.</text>
</comment>
<evidence type="ECO:0000313" key="3">
    <source>
        <dbReference type="Proteomes" id="UP000285575"/>
    </source>
</evidence>
<organism evidence="2 3">
    <name type="scientific">Rubrivivax rivuli</name>
    <dbReference type="NCBI Taxonomy" id="1862385"/>
    <lineage>
        <taxon>Bacteria</taxon>
        <taxon>Pseudomonadati</taxon>
        <taxon>Pseudomonadota</taxon>
        <taxon>Betaproteobacteria</taxon>
        <taxon>Burkholderiales</taxon>
        <taxon>Sphaerotilaceae</taxon>
        <taxon>Rubrivivax</taxon>
    </lineage>
</organism>
<reference evidence="2 3" key="1">
    <citation type="submission" date="2019-01" db="EMBL/GenBank/DDBJ databases">
        <authorList>
            <person name="Chen W.-M."/>
        </authorList>
    </citation>
    <scope>NUCLEOTIDE SEQUENCE [LARGE SCALE GENOMIC DNA]</scope>
    <source>
        <strain evidence="2 3">KYPY4</strain>
    </source>
</reference>
<dbReference type="Proteomes" id="UP000285575">
    <property type="component" value="Unassembled WGS sequence"/>
</dbReference>
<name>A0A437RSI7_9BURK</name>
<keyword evidence="3" id="KW-1185">Reference proteome</keyword>
<gene>
    <name evidence="2" type="ORF">EOE66_04010</name>
</gene>
<dbReference type="RefSeq" id="WP_128227357.1">
    <property type="nucleotide sequence ID" value="NZ_SACR01000001.1"/>
</dbReference>
<evidence type="ECO:0000313" key="2">
    <source>
        <dbReference type="EMBL" id="RVU49724.1"/>
    </source>
</evidence>
<feature type="region of interest" description="Disordered" evidence="1">
    <location>
        <begin position="1"/>
        <end position="20"/>
    </location>
</feature>
<dbReference type="AlphaFoldDB" id="A0A437RSI7"/>
<proteinExistence type="predicted"/>
<evidence type="ECO:0000256" key="1">
    <source>
        <dbReference type="SAM" id="MobiDB-lite"/>
    </source>
</evidence>
<dbReference type="OrthoDB" id="9151918at2"/>
<sequence length="163" mass="17631">MSALPSDPRDGPARPPPRPLAEVLREAGAELQGRQPPPRLLRQLRAAMAPRPWWQRVWAAGPRAPAAAFATVLVGTALLLVMRPAVNPPLVDEALQDSGFVAVAPPQHWPQSDTPAWLVSTELQRERLATLGLPFDPSRAGEAVRAELLLHPSGEVLAVRLLN</sequence>
<accession>A0A437RSI7</accession>
<protein>
    <submittedName>
        <fullName evidence="2">Uncharacterized protein</fullName>
    </submittedName>
</protein>